<evidence type="ECO:0000313" key="2">
    <source>
        <dbReference type="Proteomes" id="UP001370758"/>
    </source>
</evidence>
<sequence>MLCQLCPAQLCCGNKPPRGAGAVGWRWYDDDAGDVEWSAVKRRGMEEEGRLITLKESSSVPERARLTD</sequence>
<gene>
    <name evidence="1" type="ORF">TWF481_011976</name>
</gene>
<accession>A0AAV9VVP3</accession>
<reference evidence="1 2" key="1">
    <citation type="submission" date="2023-08" db="EMBL/GenBank/DDBJ databases">
        <authorList>
            <person name="Palmer J.M."/>
        </authorList>
    </citation>
    <scope>NUCLEOTIDE SEQUENCE [LARGE SCALE GENOMIC DNA]</scope>
    <source>
        <strain evidence="1 2">TWF481</strain>
    </source>
</reference>
<organism evidence="1 2">
    <name type="scientific">Arthrobotrys musiformis</name>
    <dbReference type="NCBI Taxonomy" id="47236"/>
    <lineage>
        <taxon>Eukaryota</taxon>
        <taxon>Fungi</taxon>
        <taxon>Dikarya</taxon>
        <taxon>Ascomycota</taxon>
        <taxon>Pezizomycotina</taxon>
        <taxon>Orbiliomycetes</taxon>
        <taxon>Orbiliales</taxon>
        <taxon>Orbiliaceae</taxon>
        <taxon>Arthrobotrys</taxon>
    </lineage>
</organism>
<dbReference type="Proteomes" id="UP001370758">
    <property type="component" value="Unassembled WGS sequence"/>
</dbReference>
<dbReference type="EMBL" id="JAVHJL010000009">
    <property type="protein sequence ID" value="KAK6497570.1"/>
    <property type="molecule type" value="Genomic_DNA"/>
</dbReference>
<protein>
    <submittedName>
        <fullName evidence="1">Uncharacterized protein</fullName>
    </submittedName>
</protein>
<dbReference type="AlphaFoldDB" id="A0AAV9VVP3"/>
<keyword evidence="2" id="KW-1185">Reference proteome</keyword>
<comment type="caution">
    <text evidence="1">The sequence shown here is derived from an EMBL/GenBank/DDBJ whole genome shotgun (WGS) entry which is preliminary data.</text>
</comment>
<proteinExistence type="predicted"/>
<name>A0AAV9VVP3_9PEZI</name>
<evidence type="ECO:0000313" key="1">
    <source>
        <dbReference type="EMBL" id="KAK6497570.1"/>
    </source>
</evidence>